<evidence type="ECO:0000313" key="1">
    <source>
        <dbReference type="EMBL" id="NMH81342.1"/>
    </source>
</evidence>
<sequence>MLDVGPANQNGEDDADLAVFVDRLAAAGPDHATTSAQAQIRRTIASGAPPPGLRRLAEALAASVAELPPPPRRPAEDPRSIVSAMRDNTLVLLEDFDAAAVARAVAALLADGRRIVVTATDPAELTAVREALPADSVSRALDALPQLTPAELRELRRLLATSTPERRARAGQELPADGMLPSPHEVAALCAQADDTVGTGEGTWMVPTLLSDLDPERRSAVTSVARCVNRSLGALPARWEHPWAWTLLSNLIYGHHRAIFDRMLEDTAQVVTVLDRTRHLQPVTLSGPPPPDAFEVLRRYREHLESGGRARGGYFRNTVQREVRPILALARVGPRTPETADDVHRVIEHLELGERRNRIAAGCAELGLPLPRGEGELVELADGLVKVAAAARSVGALRHDVLFLAPNSPLSVPNVESAEEIAGAILEYADHGSAIVAGRRLDAMADDVAARAGTVPAPEYEMAAAALRQRDAAGYAAAVDALAAARRDVHDENLQVGLLQRLGADAPQLADAWTALARTDPAALGLVVFLPVEALLTAVP</sequence>
<name>A0ABX1RLT2_9PSEU</name>
<comment type="caution">
    <text evidence="1">The sequence shown here is derived from an EMBL/GenBank/DDBJ whole genome shotgun (WGS) entry which is preliminary data.</text>
</comment>
<accession>A0ABX1RLT2</accession>
<evidence type="ECO:0000313" key="2">
    <source>
        <dbReference type="Proteomes" id="UP001296706"/>
    </source>
</evidence>
<dbReference type="Proteomes" id="UP001296706">
    <property type="component" value="Unassembled WGS sequence"/>
</dbReference>
<dbReference type="RefSeq" id="WP_169399380.1">
    <property type="nucleotide sequence ID" value="NZ_JAAXKY010000142.1"/>
</dbReference>
<gene>
    <name evidence="1" type="ORF">HF577_30165</name>
</gene>
<dbReference type="EMBL" id="JAAXKY010000142">
    <property type="protein sequence ID" value="NMH81342.1"/>
    <property type="molecule type" value="Genomic_DNA"/>
</dbReference>
<feature type="non-terminal residue" evidence="1">
    <location>
        <position position="540"/>
    </location>
</feature>
<keyword evidence="2" id="KW-1185">Reference proteome</keyword>
<protein>
    <submittedName>
        <fullName evidence="1">Uncharacterized protein</fullName>
    </submittedName>
</protein>
<organism evidence="1 2">
    <name type="scientific">Pseudonocardia xinjiangensis</name>
    <dbReference type="NCBI Taxonomy" id="75289"/>
    <lineage>
        <taxon>Bacteria</taxon>
        <taxon>Bacillati</taxon>
        <taxon>Actinomycetota</taxon>
        <taxon>Actinomycetes</taxon>
        <taxon>Pseudonocardiales</taxon>
        <taxon>Pseudonocardiaceae</taxon>
        <taxon>Pseudonocardia</taxon>
    </lineage>
</organism>
<proteinExistence type="predicted"/>
<reference evidence="1 2" key="1">
    <citation type="submission" date="2020-04" db="EMBL/GenBank/DDBJ databases">
        <authorList>
            <person name="Klaysubun C."/>
            <person name="Duangmal K."/>
            <person name="Lipun K."/>
        </authorList>
    </citation>
    <scope>NUCLEOTIDE SEQUENCE [LARGE SCALE GENOMIC DNA]</scope>
    <source>
        <strain evidence="1 2">JCM 11839</strain>
    </source>
</reference>